<gene>
    <name evidence="2" type="ORF">OEZ85_013469</name>
</gene>
<evidence type="ECO:0000256" key="1">
    <source>
        <dbReference type="SAM" id="SignalP"/>
    </source>
</evidence>
<name>A0ABY8URC8_TETOB</name>
<evidence type="ECO:0000313" key="2">
    <source>
        <dbReference type="EMBL" id="WIA23787.1"/>
    </source>
</evidence>
<dbReference type="Proteomes" id="UP001244341">
    <property type="component" value="Chromosome 17b"/>
</dbReference>
<sequence length="298" mass="31832">MKIWILCGLLWLAGGAGAVRKLSSSSATQYSAAVSAPAAGKGQVLSQPQKAKQAVLGEVADAAAAGEAPHWHNTKPSDACMPFDVSRYGHKSVDQFCAKLNSLSDAQLKELHANAPLPSSNGGFPLRGCSHRCIAGSSFAAIVAKDPDNNLGWGGKCFKWTLNPTTGVPTQLINIFSPQYDNASLPDSERVKGVQQAHARVYYVEHSRGDNKPAWRFDHGGAEDIFDPVRKSMLIVQGFNDEMREVRPGFLLGRIFISHAPDGALEMPIFFALLQACTADGHFPTTPEARALPPLGGG</sequence>
<feature type="signal peptide" evidence="1">
    <location>
        <begin position="1"/>
        <end position="18"/>
    </location>
</feature>
<proteinExistence type="predicted"/>
<accession>A0ABY8URC8</accession>
<organism evidence="2 3">
    <name type="scientific">Tetradesmus obliquus</name>
    <name type="common">Green alga</name>
    <name type="synonym">Acutodesmus obliquus</name>
    <dbReference type="NCBI Taxonomy" id="3088"/>
    <lineage>
        <taxon>Eukaryota</taxon>
        <taxon>Viridiplantae</taxon>
        <taxon>Chlorophyta</taxon>
        <taxon>core chlorophytes</taxon>
        <taxon>Chlorophyceae</taxon>
        <taxon>CS clade</taxon>
        <taxon>Sphaeropleales</taxon>
        <taxon>Scenedesmaceae</taxon>
        <taxon>Tetradesmus</taxon>
    </lineage>
</organism>
<evidence type="ECO:0000313" key="3">
    <source>
        <dbReference type="Proteomes" id="UP001244341"/>
    </source>
</evidence>
<keyword evidence="1" id="KW-0732">Signal</keyword>
<feature type="chain" id="PRO_5046683985" evidence="1">
    <location>
        <begin position="19"/>
        <end position="298"/>
    </location>
</feature>
<dbReference type="EMBL" id="CP126224">
    <property type="protein sequence ID" value="WIA23787.1"/>
    <property type="molecule type" value="Genomic_DNA"/>
</dbReference>
<protein>
    <submittedName>
        <fullName evidence="2">Uncharacterized protein</fullName>
    </submittedName>
</protein>
<keyword evidence="3" id="KW-1185">Reference proteome</keyword>
<reference evidence="2 3" key="1">
    <citation type="submission" date="2023-05" db="EMBL/GenBank/DDBJ databases">
        <title>A 100% complete, gapless, phased diploid assembly of the Scenedesmus obliquus UTEX 3031 genome.</title>
        <authorList>
            <person name="Biondi T.C."/>
            <person name="Hanschen E.R."/>
            <person name="Kwon T."/>
            <person name="Eng W."/>
            <person name="Kruse C.P.S."/>
            <person name="Koehler S.I."/>
            <person name="Kunde Y."/>
            <person name="Gleasner C.D."/>
            <person name="You Mak K.T."/>
            <person name="Polle J."/>
            <person name="Hovde B.T."/>
            <person name="Starkenburg S.R."/>
        </authorList>
    </citation>
    <scope>NUCLEOTIDE SEQUENCE [LARGE SCALE GENOMIC DNA]</scope>
    <source>
        <strain evidence="2 3">DOE0152z</strain>
    </source>
</reference>